<dbReference type="InterPro" id="IPR011061">
    <property type="entry name" value="Hirudin/antistatin"/>
</dbReference>
<keyword evidence="2" id="KW-0964">Secreted</keyword>
<evidence type="ECO:0000256" key="3">
    <source>
        <dbReference type="ARBA" id="ARBA00022737"/>
    </source>
</evidence>
<dbReference type="SUPFAM" id="SSF57610">
    <property type="entry name" value="Thyroglobulin type-1 domain"/>
    <property type="match status" value="6"/>
</dbReference>
<dbReference type="GO" id="GO:0005604">
    <property type="term" value="C:basement membrane"/>
    <property type="evidence" value="ECO:0007669"/>
    <property type="project" value="TreeGrafter"/>
</dbReference>
<protein>
    <recommendedName>
        <fullName evidence="14">Thyroglobulin type-1 domain-containing protein</fullName>
    </recommendedName>
</protein>
<sequence>MIVRWQLIFGLILASLSQLQARKVADSSLQFPSKCPMLTECPMRAEPCDDDDDCSADAICCTSPCGKICTKQLFTGCQTLRMAAARRAKAFSDDDKAKKVRMPRCSKTGSFEPIQCDNEIASTCWCVDEAGFEKPGTRAPAAALVNCTAPKPCADHTCRMFCPYGFSVDKEGCPLCKCRDPCDDVHCPGTLQCHLEELACADPPCPPVPTCKKGRSLENVCPIGEPLRISDTVRPFLCGNEASKPQCPPLYQCLVQKGNDYGVCCPASLKIQKTGTCPAKLDAAAPCGTMCSHDLECPSIQKCCHTEECGMSCIHPENITECFHQKALSEVLAVSERAGRGYVPQCTDDGQFEPKQCSRNGLVCWCVDRLGRKIKGSMGAAENVNCSMVESRYVTVARSIDKNTISCEEMECAQVCEYGFKLDENGCHTCKCDDPCAGYTCPEDEECVNVKEASCTDFLCPSLPVCRPKAVYANPCASGTPLTDELRGAPVACARTSAQGVVCPANFECTAVAGSTQAVCCPMGEESVQSGDQEVEESEDYPAEAEQQRQQTMCEYLHDFSESMEGTRDGMKLALPTPECDENGNYLAQQCDQGLCWCVDNFGTEIPNTKAEGLPKTNCTDLRESMECLDLTCRMGCEYGFVLNQDTGCPNCQCRDPCSSVTCKENEQCQLVEVSCRDHYCPPVPACLPKKVGQCPYLIPATSTSCNFQCSSDLACNGTMRCCSNGCGTQCTEPLLLTGCQHSRLLAEHHAREAGIPVSKAYIPACSEDGSWSSKQCDVTECWCVDERGIEISKSRTKDKEMQCENVSEEKVGDCAQIQCEEECEHGVELDENGCRTCRCVDPCSKISCRGEGEACRTVAIECVSEDCPSVPVCLPQKENPCQNGNPLLGPSGEEVICGPGQETCPSSHKCQLSPVGEYAVCCPKPRDVCFEPLDKGEPCDDSEEESRNFTRYHFNPSTNKCENFIYTGCGGNHNNFHTEGLCNGVCPVLSQCERLREKNQRTSQRLKKPTFLPRCDIETGNWLPVQCLEHVGVCWCVNPKGEPLKGTLIRGKEPECSFRKARGRSRDGLGFEGATGGSGEVQDLVLEELMQQLSAYTEEEDNKKQEHDEVGNFEIPSKTRCEALGGQCDSDGKFLPLQCEKEICWCVNEAGNQIPNTNTFVRGDSSCVFTPIEAAEVTLGFKGQYDDITAERIVSQMTKIINNLHGNINSEGLEIDLNPGELYVKVSLIGSNKVDVGYKIEQMIMNRLLPPGFSPDISRSRVTFKQNKEDHDRLQDNVLALEHREIVSQSPVSVVAPYHTALIVIAAASAFVICVLTLLMVLYRRKINSLAAQKAIEEDRYLAANSHRPIYIELPSEKQNGDDKKEQCT</sequence>
<feature type="disulfide bond" evidence="5">
    <location>
        <begin position="1037"/>
        <end position="1057"/>
    </location>
</feature>
<evidence type="ECO:0000256" key="1">
    <source>
        <dbReference type="ARBA" id="ARBA00004613"/>
    </source>
</evidence>
<dbReference type="Pfam" id="PF14625">
    <property type="entry name" value="Lustrin_cystein"/>
    <property type="match status" value="3"/>
</dbReference>
<dbReference type="InterPro" id="IPR002223">
    <property type="entry name" value="Kunitz_BPTI"/>
</dbReference>
<reference evidence="12 13" key="1">
    <citation type="submission" date="2019-01" db="EMBL/GenBank/DDBJ databases">
        <authorList>
            <person name="Sayadi A."/>
        </authorList>
    </citation>
    <scope>NUCLEOTIDE SEQUENCE [LARGE SCALE GENOMIC DNA]</scope>
</reference>
<dbReference type="GO" id="GO:0007160">
    <property type="term" value="P:cell-matrix adhesion"/>
    <property type="evidence" value="ECO:0007669"/>
    <property type="project" value="TreeGrafter"/>
</dbReference>
<evidence type="ECO:0000256" key="6">
    <source>
        <dbReference type="SAM" id="Phobius"/>
    </source>
</evidence>
<dbReference type="Pfam" id="PF00095">
    <property type="entry name" value="WAP"/>
    <property type="match status" value="2"/>
</dbReference>
<dbReference type="SUPFAM" id="SSF57362">
    <property type="entry name" value="BPTI-like"/>
    <property type="match status" value="1"/>
</dbReference>
<dbReference type="PROSITE" id="PS51390">
    <property type="entry name" value="WAP"/>
    <property type="match status" value="2"/>
</dbReference>
<dbReference type="PANTHER" id="PTHR12352">
    <property type="entry name" value="SECRETED MODULAR CALCIUM-BINDING PROTEIN"/>
    <property type="match status" value="1"/>
</dbReference>
<dbReference type="Gene3D" id="4.10.75.10">
    <property type="entry name" value="Elafin-like"/>
    <property type="match status" value="2"/>
</dbReference>
<feature type="domain" description="WAP" evidence="11">
    <location>
        <begin position="688"/>
        <end position="735"/>
    </location>
</feature>
<dbReference type="Pfam" id="PF02822">
    <property type="entry name" value="Antistasin"/>
    <property type="match status" value="4"/>
</dbReference>
<evidence type="ECO:0000313" key="12">
    <source>
        <dbReference type="EMBL" id="VEN35788.1"/>
    </source>
</evidence>
<dbReference type="SMART" id="SM00289">
    <property type="entry name" value="WR1"/>
    <property type="match status" value="3"/>
</dbReference>
<evidence type="ECO:0000256" key="5">
    <source>
        <dbReference type="PROSITE-ProRule" id="PRU00500"/>
    </source>
</evidence>
<dbReference type="InterPro" id="IPR004094">
    <property type="entry name" value="Antistasin-like"/>
</dbReference>
<evidence type="ECO:0000313" key="13">
    <source>
        <dbReference type="Proteomes" id="UP000410492"/>
    </source>
</evidence>
<dbReference type="Pfam" id="PF00014">
    <property type="entry name" value="Kunitz_BPTI"/>
    <property type="match status" value="1"/>
</dbReference>
<dbReference type="InterPro" id="IPR028150">
    <property type="entry name" value="Lustrin_cystein"/>
</dbReference>
<dbReference type="InterPro" id="IPR006150">
    <property type="entry name" value="Cys_repeat_1"/>
</dbReference>
<feature type="domain" description="Thyroglobulin type-1" evidence="9">
    <location>
        <begin position="1119"/>
        <end position="1168"/>
    </location>
</feature>
<feature type="disulfide bond" evidence="5">
    <location>
        <begin position="366"/>
        <end position="386"/>
    </location>
</feature>
<proteinExistence type="predicted"/>
<evidence type="ECO:0000259" key="10">
    <source>
        <dbReference type="PROSITE" id="PS51252"/>
    </source>
</evidence>
<dbReference type="InterPro" id="IPR008197">
    <property type="entry name" value="WAP_dom"/>
</dbReference>
<feature type="domain" description="Antistasin-like" evidence="10">
    <location>
        <begin position="153"/>
        <end position="178"/>
    </location>
</feature>
<feature type="disulfide bond" evidence="5">
    <location>
        <begin position="357"/>
        <end position="364"/>
    </location>
</feature>
<feature type="domain" description="Antistasin-like" evidence="10">
    <location>
        <begin position="628"/>
        <end position="654"/>
    </location>
</feature>
<dbReference type="Gene3D" id="4.10.410.10">
    <property type="entry name" value="Pancreatic trypsin inhibitor Kunitz domain"/>
    <property type="match status" value="1"/>
</dbReference>
<keyword evidence="4 5" id="KW-1015">Disulfide bond</keyword>
<feature type="signal peptide" evidence="7">
    <location>
        <begin position="1"/>
        <end position="21"/>
    </location>
</feature>
<dbReference type="PROSITE" id="PS00280">
    <property type="entry name" value="BPTI_KUNITZ_1"/>
    <property type="match status" value="1"/>
</dbReference>
<dbReference type="InterPro" id="IPR020901">
    <property type="entry name" value="Prtase_inh_Kunz-CS"/>
</dbReference>
<feature type="disulfide bond" evidence="5">
    <location>
        <begin position="784"/>
        <end position="804"/>
    </location>
</feature>
<feature type="domain" description="Thyroglobulin type-1" evidence="9">
    <location>
        <begin position="319"/>
        <end position="386"/>
    </location>
</feature>
<evidence type="ECO:0000256" key="4">
    <source>
        <dbReference type="ARBA" id="ARBA00023157"/>
    </source>
</evidence>
<keyword evidence="3" id="KW-0677">Repeat</keyword>
<dbReference type="InterPro" id="IPR051950">
    <property type="entry name" value="Dev_reg/Prot_inhib"/>
</dbReference>
<dbReference type="Gene3D" id="2.10.22.10">
    <property type="entry name" value="Antistasin, domain 1"/>
    <property type="match status" value="4"/>
</dbReference>
<feature type="domain" description="Thyroglobulin type-1" evidence="9">
    <location>
        <begin position="551"/>
        <end position="619"/>
    </location>
</feature>
<evidence type="ECO:0000259" key="8">
    <source>
        <dbReference type="PROSITE" id="PS50279"/>
    </source>
</evidence>
<keyword evidence="13" id="KW-1185">Reference proteome</keyword>
<comment type="caution">
    <text evidence="5">Lacks conserved residue(s) required for the propagation of feature annotation.</text>
</comment>
<dbReference type="PROSITE" id="PS00484">
    <property type="entry name" value="THYROGLOBULIN_1_1"/>
    <property type="match status" value="3"/>
</dbReference>
<keyword evidence="7" id="KW-0732">Signal</keyword>
<evidence type="ECO:0000256" key="2">
    <source>
        <dbReference type="ARBA" id="ARBA00022525"/>
    </source>
</evidence>
<dbReference type="OrthoDB" id="406800at2759"/>
<dbReference type="SMART" id="SM00211">
    <property type="entry name" value="TY"/>
    <property type="match status" value="6"/>
</dbReference>
<dbReference type="InterPro" id="IPR000716">
    <property type="entry name" value="Thyroglobulin_1"/>
</dbReference>
<dbReference type="GO" id="GO:0004867">
    <property type="term" value="F:serine-type endopeptidase inhibitor activity"/>
    <property type="evidence" value="ECO:0007669"/>
    <property type="project" value="InterPro"/>
</dbReference>
<dbReference type="CDD" id="cd00191">
    <property type="entry name" value="TY"/>
    <property type="match status" value="6"/>
</dbReference>
<dbReference type="SUPFAM" id="SSF57262">
    <property type="entry name" value="Leech antihemostatic proteins"/>
    <property type="match status" value="3"/>
</dbReference>
<dbReference type="InterPro" id="IPR036857">
    <property type="entry name" value="Thyroglobulin_1_sf"/>
</dbReference>
<feature type="domain" description="Thyroglobulin type-1" evidence="9">
    <location>
        <begin position="990"/>
        <end position="1057"/>
    </location>
</feature>
<dbReference type="PANTHER" id="PTHR12352:SF31">
    <property type="entry name" value="PAPILIN-LIKE PROTEIN"/>
    <property type="match status" value="1"/>
</dbReference>
<dbReference type="InterPro" id="IPR036645">
    <property type="entry name" value="Elafin-like_sf"/>
</dbReference>
<dbReference type="SMART" id="SM00131">
    <property type="entry name" value="KU"/>
    <property type="match status" value="1"/>
</dbReference>
<dbReference type="CDD" id="cd00109">
    <property type="entry name" value="Kunitz-type"/>
    <property type="match status" value="1"/>
</dbReference>
<feature type="domain" description="Antistasin-like" evidence="10">
    <location>
        <begin position="407"/>
        <end position="432"/>
    </location>
</feature>
<evidence type="ECO:0000259" key="11">
    <source>
        <dbReference type="PROSITE" id="PS51390"/>
    </source>
</evidence>
<dbReference type="Proteomes" id="UP000410492">
    <property type="component" value="Unassembled WGS sequence"/>
</dbReference>
<dbReference type="PROSITE" id="PS51162">
    <property type="entry name" value="THYROGLOBULIN_1_2"/>
    <property type="match status" value="6"/>
</dbReference>
<dbReference type="GO" id="GO:0005615">
    <property type="term" value="C:extracellular space"/>
    <property type="evidence" value="ECO:0007669"/>
    <property type="project" value="TreeGrafter"/>
</dbReference>
<comment type="subcellular location">
    <subcellularLocation>
        <location evidence="1">Secreted</location>
    </subcellularLocation>
</comment>
<keyword evidence="6" id="KW-1133">Transmembrane helix</keyword>
<feature type="disulfide bond" evidence="5">
    <location>
        <begin position="1028"/>
        <end position="1035"/>
    </location>
</feature>
<accession>A0A653BJK4</accession>
<evidence type="ECO:0000256" key="7">
    <source>
        <dbReference type="SAM" id="SignalP"/>
    </source>
</evidence>
<dbReference type="PROSITE" id="PS50279">
    <property type="entry name" value="BPTI_KUNITZ_2"/>
    <property type="match status" value="1"/>
</dbReference>
<keyword evidence="6" id="KW-0472">Membrane</keyword>
<gene>
    <name evidence="12" type="ORF">CALMAC_LOCUS1593</name>
</gene>
<feature type="domain" description="Thyroglobulin type-1" evidence="9">
    <location>
        <begin position="74"/>
        <end position="147"/>
    </location>
</feature>
<dbReference type="PROSITE" id="PS51252">
    <property type="entry name" value="ANTISTASIN"/>
    <property type="match status" value="4"/>
</dbReference>
<name>A0A653BJK4_CALMS</name>
<feature type="chain" id="PRO_5024931785" description="Thyroglobulin type-1 domain-containing protein" evidence="7">
    <location>
        <begin position="22"/>
        <end position="1370"/>
    </location>
</feature>
<feature type="transmembrane region" description="Helical" evidence="6">
    <location>
        <begin position="1299"/>
        <end position="1324"/>
    </location>
</feature>
<feature type="domain" description="WAP" evidence="11">
    <location>
        <begin position="270"/>
        <end position="317"/>
    </location>
</feature>
<dbReference type="InterPro" id="IPR036880">
    <property type="entry name" value="Kunitz_BPTI_sf"/>
</dbReference>
<dbReference type="Gene3D" id="4.10.800.10">
    <property type="entry name" value="Thyroglobulin type-1"/>
    <property type="match status" value="6"/>
</dbReference>
<feature type="domain" description="Thyroglobulin type-1" evidence="9">
    <location>
        <begin position="737"/>
        <end position="804"/>
    </location>
</feature>
<organism evidence="12 13">
    <name type="scientific">Callosobruchus maculatus</name>
    <name type="common">Southern cowpea weevil</name>
    <name type="synonym">Pulse bruchid</name>
    <dbReference type="NCBI Taxonomy" id="64391"/>
    <lineage>
        <taxon>Eukaryota</taxon>
        <taxon>Metazoa</taxon>
        <taxon>Ecdysozoa</taxon>
        <taxon>Arthropoda</taxon>
        <taxon>Hexapoda</taxon>
        <taxon>Insecta</taxon>
        <taxon>Pterygota</taxon>
        <taxon>Neoptera</taxon>
        <taxon>Endopterygota</taxon>
        <taxon>Coleoptera</taxon>
        <taxon>Polyphaga</taxon>
        <taxon>Cucujiformia</taxon>
        <taxon>Chrysomeloidea</taxon>
        <taxon>Chrysomelidae</taxon>
        <taxon>Bruchinae</taxon>
        <taxon>Bruchini</taxon>
        <taxon>Callosobruchus</taxon>
    </lineage>
</organism>
<evidence type="ECO:0000259" key="9">
    <source>
        <dbReference type="PROSITE" id="PS51162"/>
    </source>
</evidence>
<dbReference type="EMBL" id="CAACVG010001873">
    <property type="protein sequence ID" value="VEN35788.1"/>
    <property type="molecule type" value="Genomic_DNA"/>
</dbReference>
<evidence type="ECO:0008006" key="14">
    <source>
        <dbReference type="Google" id="ProtNLM"/>
    </source>
</evidence>
<feature type="domain" description="Antistasin-like" evidence="10">
    <location>
        <begin position="815"/>
        <end position="840"/>
    </location>
</feature>
<feature type="domain" description="BPTI/Kunitz inhibitor" evidence="8">
    <location>
        <begin position="930"/>
        <end position="987"/>
    </location>
</feature>
<dbReference type="Pfam" id="PF00086">
    <property type="entry name" value="Thyroglobulin_1"/>
    <property type="match status" value="6"/>
</dbReference>
<keyword evidence="6" id="KW-0812">Transmembrane</keyword>
<dbReference type="SMART" id="SM00217">
    <property type="entry name" value="WAP"/>
    <property type="match status" value="3"/>
</dbReference>